<accession>A0A409V9E7</accession>
<name>A0A409V9E7_9AGAR</name>
<dbReference type="EMBL" id="NHTK01006126">
    <property type="protein sequence ID" value="PPQ63324.1"/>
    <property type="molecule type" value="Genomic_DNA"/>
</dbReference>
<feature type="domain" description="Protein kinase" evidence="1">
    <location>
        <begin position="1"/>
        <end position="278"/>
    </location>
</feature>
<keyword evidence="3" id="KW-1185">Reference proteome</keyword>
<proteinExistence type="predicted"/>
<gene>
    <name evidence="2" type="ORF">CVT24_006769</name>
</gene>
<dbReference type="Proteomes" id="UP000284842">
    <property type="component" value="Unassembled WGS sequence"/>
</dbReference>
<dbReference type="OrthoDB" id="3248549at2759"/>
<sequence>MASLLSYFWPAADTDHQEEIPETTPYTVTIPLNEKPLVAKSMYKVLEGRLQKWYKHQQSRSSNLLRVRGYSAAQDTFESVEVITDHWPTVLEYIEDKNPDNATKTKFCLDLAKAVLNLHNNDFPHGAIRGDNVYVRTDGVCVLGLPALLDKPSPKDLEDYKRWLSPEIREPALYKNIRVDHYKDYHGNYRLPNDIYMLSSTFTEIFTGTTPTIQPIPTNAKDLAVRQLFVLPEDDDKAGKLADIPGDILPIIKQMRNMTPVHRYNADKTVDALIKPSLARRPSGNYINSKVVARGVLHAQKY</sequence>
<protein>
    <recommendedName>
        <fullName evidence="1">Protein kinase domain-containing protein</fullName>
    </recommendedName>
</protein>
<evidence type="ECO:0000313" key="2">
    <source>
        <dbReference type="EMBL" id="PPQ63324.1"/>
    </source>
</evidence>
<dbReference type="GO" id="GO:0004672">
    <property type="term" value="F:protein kinase activity"/>
    <property type="evidence" value="ECO:0007669"/>
    <property type="project" value="InterPro"/>
</dbReference>
<dbReference type="GO" id="GO:0005524">
    <property type="term" value="F:ATP binding"/>
    <property type="evidence" value="ECO:0007669"/>
    <property type="project" value="InterPro"/>
</dbReference>
<dbReference type="InterPro" id="IPR000719">
    <property type="entry name" value="Prot_kinase_dom"/>
</dbReference>
<evidence type="ECO:0000259" key="1">
    <source>
        <dbReference type="PROSITE" id="PS50011"/>
    </source>
</evidence>
<dbReference type="InParanoid" id="A0A409V9E7"/>
<dbReference type="InterPro" id="IPR011009">
    <property type="entry name" value="Kinase-like_dom_sf"/>
</dbReference>
<dbReference type="PROSITE" id="PS50011">
    <property type="entry name" value="PROTEIN_KINASE_DOM"/>
    <property type="match status" value="1"/>
</dbReference>
<organism evidence="2 3">
    <name type="scientific">Panaeolus cyanescens</name>
    <dbReference type="NCBI Taxonomy" id="181874"/>
    <lineage>
        <taxon>Eukaryota</taxon>
        <taxon>Fungi</taxon>
        <taxon>Dikarya</taxon>
        <taxon>Basidiomycota</taxon>
        <taxon>Agaricomycotina</taxon>
        <taxon>Agaricomycetes</taxon>
        <taxon>Agaricomycetidae</taxon>
        <taxon>Agaricales</taxon>
        <taxon>Agaricineae</taxon>
        <taxon>Galeropsidaceae</taxon>
        <taxon>Panaeolus</taxon>
    </lineage>
</organism>
<comment type="caution">
    <text evidence="2">The sequence shown here is derived from an EMBL/GenBank/DDBJ whole genome shotgun (WGS) entry which is preliminary data.</text>
</comment>
<evidence type="ECO:0000313" key="3">
    <source>
        <dbReference type="Proteomes" id="UP000284842"/>
    </source>
</evidence>
<dbReference type="STRING" id="181874.A0A409V9E7"/>
<dbReference type="Gene3D" id="1.10.510.10">
    <property type="entry name" value="Transferase(Phosphotransferase) domain 1"/>
    <property type="match status" value="1"/>
</dbReference>
<reference evidence="2 3" key="1">
    <citation type="journal article" date="2018" name="Evol. Lett.">
        <title>Horizontal gene cluster transfer increased hallucinogenic mushroom diversity.</title>
        <authorList>
            <person name="Reynolds H.T."/>
            <person name="Vijayakumar V."/>
            <person name="Gluck-Thaler E."/>
            <person name="Korotkin H.B."/>
            <person name="Matheny P.B."/>
            <person name="Slot J.C."/>
        </authorList>
    </citation>
    <scope>NUCLEOTIDE SEQUENCE [LARGE SCALE GENOMIC DNA]</scope>
    <source>
        <strain evidence="2 3">2629</strain>
    </source>
</reference>
<dbReference type="AlphaFoldDB" id="A0A409V9E7"/>
<dbReference type="SUPFAM" id="SSF56112">
    <property type="entry name" value="Protein kinase-like (PK-like)"/>
    <property type="match status" value="1"/>
</dbReference>